<feature type="region of interest" description="Disordered" evidence="1">
    <location>
        <begin position="602"/>
        <end position="638"/>
    </location>
</feature>
<feature type="compositionally biased region" description="Polar residues" evidence="1">
    <location>
        <begin position="155"/>
        <end position="164"/>
    </location>
</feature>
<dbReference type="OMA" id="NMMEALA"/>
<feature type="region of interest" description="Disordered" evidence="1">
    <location>
        <begin position="129"/>
        <end position="168"/>
    </location>
</feature>
<dbReference type="GeneID" id="27901971"/>
<gene>
    <name evidence="2" type="ORF">SEPMUDRAFT_148300</name>
</gene>
<feature type="region of interest" description="Disordered" evidence="1">
    <location>
        <begin position="426"/>
        <end position="554"/>
    </location>
</feature>
<organism evidence="2 3">
    <name type="scientific">Sphaerulina musiva (strain SO2202)</name>
    <name type="common">Poplar stem canker fungus</name>
    <name type="synonym">Septoria musiva</name>
    <dbReference type="NCBI Taxonomy" id="692275"/>
    <lineage>
        <taxon>Eukaryota</taxon>
        <taxon>Fungi</taxon>
        <taxon>Dikarya</taxon>
        <taxon>Ascomycota</taxon>
        <taxon>Pezizomycotina</taxon>
        <taxon>Dothideomycetes</taxon>
        <taxon>Dothideomycetidae</taxon>
        <taxon>Mycosphaerellales</taxon>
        <taxon>Mycosphaerellaceae</taxon>
        <taxon>Sphaerulina</taxon>
    </lineage>
</organism>
<protein>
    <submittedName>
        <fullName evidence="2">Uncharacterized protein</fullName>
    </submittedName>
</protein>
<feature type="compositionally biased region" description="Low complexity" evidence="1">
    <location>
        <begin position="503"/>
        <end position="517"/>
    </location>
</feature>
<feature type="compositionally biased region" description="Polar residues" evidence="1">
    <location>
        <begin position="32"/>
        <end position="44"/>
    </location>
</feature>
<reference evidence="2 3" key="1">
    <citation type="journal article" date="2012" name="PLoS Pathog.">
        <title>Diverse lifestyles and strategies of plant pathogenesis encoded in the genomes of eighteen Dothideomycetes fungi.</title>
        <authorList>
            <person name="Ohm R.A."/>
            <person name="Feau N."/>
            <person name="Henrissat B."/>
            <person name="Schoch C.L."/>
            <person name="Horwitz B.A."/>
            <person name="Barry K.W."/>
            <person name="Condon B.J."/>
            <person name="Copeland A.C."/>
            <person name="Dhillon B."/>
            <person name="Glaser F."/>
            <person name="Hesse C.N."/>
            <person name="Kosti I."/>
            <person name="LaButti K."/>
            <person name="Lindquist E.A."/>
            <person name="Lucas S."/>
            <person name="Salamov A.A."/>
            <person name="Bradshaw R.E."/>
            <person name="Ciuffetti L."/>
            <person name="Hamelin R.C."/>
            <person name="Kema G.H.J."/>
            <person name="Lawrence C."/>
            <person name="Scott J.A."/>
            <person name="Spatafora J.W."/>
            <person name="Turgeon B.G."/>
            <person name="de Wit P.J.G.M."/>
            <person name="Zhong S."/>
            <person name="Goodwin S.B."/>
            <person name="Grigoriev I.V."/>
        </authorList>
    </citation>
    <scope>NUCLEOTIDE SEQUENCE [LARGE SCALE GENOMIC DNA]</scope>
    <source>
        <strain evidence="2 3">SO2202</strain>
    </source>
</reference>
<feature type="compositionally biased region" description="Polar residues" evidence="1">
    <location>
        <begin position="12"/>
        <end position="21"/>
    </location>
</feature>
<feature type="region of interest" description="Disordered" evidence="1">
    <location>
        <begin position="180"/>
        <end position="207"/>
    </location>
</feature>
<feature type="region of interest" description="Disordered" evidence="1">
    <location>
        <begin position="1"/>
        <end position="59"/>
    </location>
</feature>
<sequence>MQDDVYSPGYESRQQNASPANFSRLRSAMNPHRTSLSSVHTTGSDTDRTASRIPIPGSKKATLVQLQTQNLGSDAEEHSPTFGQRRLISPSALALLDQGRKRRLLRLNTNNSLASDSSQPVAYTGREFRAGKYSGGSSPANTTGASSSDEDEVTTPVSQPSLPRSGSMAKLTIGDAATDRFESPLSSPFDNPRLRRLPPSNSRLTRPLETIPSQSMLIPEPPHLPKSRFSTVAKQLSHAQTKDLPSTDANNLRGANREQLREMLNAVQTEDDEREKDGVPGLDTETKNHLTRTLSQLEGQGTPPSEFVDYDQLQAMFGQITRSTSNAPTSNTYLDNVAAAFKFVERGSVSSTQLEMSGREDQEVQTLVETHGHHTTMDTANSTPAISKWSDSTPSAINDSTELRKAALSSIGFPSATNIPSITAKSPLEDEQAGGPDIPTRNSSPTLGSGKIYEEKKSTGSVRRARENMNIGERGGYASMTKASVHKKTAKTPASESNKFRKAGSSRGRNSGSTSAGMNSPRTRTVRGHPDERVGRSVGNFSTIGGPRPRSKSRTMIDKFTGIFHRREKKSQQIPAPPLPPLELERYTSEATLEVEIDNSHLYRSSPTPPVPAIPALHQSPFGEPRSSSRATNASDQSLSSILAEDHEAALNSVRTLTEKLVSKAKMQTSPERKARLLNFASILSDGQMGAREAQLNAETARQMATAAEMSYRKTKRAVQLMERLASGLVQATVRR</sequence>
<accession>M3CLI2</accession>
<feature type="region of interest" description="Disordered" evidence="1">
    <location>
        <begin position="375"/>
        <end position="397"/>
    </location>
</feature>
<dbReference type="EMBL" id="KB456262">
    <property type="protein sequence ID" value="EMF14653.1"/>
    <property type="molecule type" value="Genomic_DNA"/>
</dbReference>
<feature type="compositionally biased region" description="Polar residues" evidence="1">
    <location>
        <begin position="377"/>
        <end position="397"/>
    </location>
</feature>
<evidence type="ECO:0000256" key="1">
    <source>
        <dbReference type="SAM" id="MobiDB-lite"/>
    </source>
</evidence>
<dbReference type="eggNOG" id="ENOG502RKQH">
    <property type="taxonomic scope" value="Eukaryota"/>
</dbReference>
<name>M3CLI2_SPHMS</name>
<proteinExistence type="predicted"/>
<feature type="compositionally biased region" description="Polar residues" evidence="1">
    <location>
        <begin position="626"/>
        <end position="638"/>
    </location>
</feature>
<feature type="compositionally biased region" description="Low complexity" evidence="1">
    <location>
        <begin position="197"/>
        <end position="207"/>
    </location>
</feature>
<dbReference type="RefSeq" id="XP_016762774.1">
    <property type="nucleotide sequence ID" value="XM_016904834.1"/>
</dbReference>
<evidence type="ECO:0000313" key="2">
    <source>
        <dbReference type="EMBL" id="EMF14653.1"/>
    </source>
</evidence>
<dbReference type="AlphaFoldDB" id="M3CLI2"/>
<dbReference type="HOGENOM" id="CLU_376898_0_0_1"/>
<evidence type="ECO:0000313" key="3">
    <source>
        <dbReference type="Proteomes" id="UP000016931"/>
    </source>
</evidence>
<dbReference type="OrthoDB" id="3896449at2759"/>
<keyword evidence="3" id="KW-1185">Reference proteome</keyword>
<feature type="compositionally biased region" description="Polar residues" evidence="1">
    <location>
        <begin position="135"/>
        <end position="147"/>
    </location>
</feature>
<dbReference type="STRING" id="692275.M3CLI2"/>
<dbReference type="Proteomes" id="UP000016931">
    <property type="component" value="Unassembled WGS sequence"/>
</dbReference>